<reference evidence="4" key="1">
    <citation type="submission" date="2022-12" db="EMBL/GenBank/DDBJ databases">
        <title>Draft genome assemblies for two species of Escallonia (Escalloniales).</title>
        <authorList>
            <person name="Chanderbali A."/>
            <person name="Dervinis C."/>
            <person name="Anghel I."/>
            <person name="Soltis D."/>
            <person name="Soltis P."/>
            <person name="Zapata F."/>
        </authorList>
    </citation>
    <scope>NUCLEOTIDE SEQUENCE</scope>
    <source>
        <strain evidence="4">UCBG64.0493</strain>
        <tissue evidence="4">Leaf</tissue>
    </source>
</reference>
<dbReference type="Proteomes" id="UP001188597">
    <property type="component" value="Unassembled WGS sequence"/>
</dbReference>
<dbReference type="EMBL" id="JAVXUP010000034">
    <property type="protein sequence ID" value="KAK3041442.1"/>
    <property type="molecule type" value="Genomic_DNA"/>
</dbReference>
<keyword evidence="3" id="KW-0732">Signal</keyword>
<feature type="compositionally biased region" description="Low complexity" evidence="1">
    <location>
        <begin position="60"/>
        <end position="79"/>
    </location>
</feature>
<feature type="chain" id="PRO_5041721559" evidence="3">
    <location>
        <begin position="26"/>
        <end position="162"/>
    </location>
</feature>
<accession>A0AA88X7P9</accession>
<comment type="caution">
    <text evidence="4">The sequence shown here is derived from an EMBL/GenBank/DDBJ whole genome shotgun (WGS) entry which is preliminary data.</text>
</comment>
<keyword evidence="5" id="KW-1185">Reference proteome</keyword>
<evidence type="ECO:0000313" key="4">
    <source>
        <dbReference type="EMBL" id="KAK3041442.1"/>
    </source>
</evidence>
<keyword evidence="2" id="KW-0812">Transmembrane</keyword>
<dbReference type="InterPro" id="IPR039346">
    <property type="entry name" value="AGP25/26"/>
</dbReference>
<feature type="region of interest" description="Disordered" evidence="1">
    <location>
        <begin position="60"/>
        <end position="87"/>
    </location>
</feature>
<dbReference type="PANTHER" id="PTHR35725">
    <property type="entry name" value="CLASSICAL ARABINOGALACTAN PROTEIN 26"/>
    <property type="match status" value="1"/>
</dbReference>
<feature type="transmembrane region" description="Helical" evidence="2">
    <location>
        <begin position="118"/>
        <end position="141"/>
    </location>
</feature>
<gene>
    <name evidence="4" type="ORF">RJ639_000419</name>
</gene>
<proteinExistence type="predicted"/>
<evidence type="ECO:0000256" key="3">
    <source>
        <dbReference type="SAM" id="SignalP"/>
    </source>
</evidence>
<evidence type="ECO:0000256" key="1">
    <source>
        <dbReference type="SAM" id="MobiDB-lite"/>
    </source>
</evidence>
<evidence type="ECO:0000313" key="5">
    <source>
        <dbReference type="Proteomes" id="UP001188597"/>
    </source>
</evidence>
<name>A0AA88X7P9_9ASTE</name>
<feature type="signal peptide" evidence="3">
    <location>
        <begin position="1"/>
        <end position="25"/>
    </location>
</feature>
<protein>
    <submittedName>
        <fullName evidence="4">Uncharacterized protein</fullName>
    </submittedName>
</protein>
<dbReference type="PANTHER" id="PTHR35725:SF4">
    <property type="entry name" value="CLASSICAL ARABINOGALACTAN PROTEIN 26"/>
    <property type="match status" value="1"/>
</dbReference>
<sequence length="162" mass="16382">MATAATTMWSVLVLLIAFTAGCCLSSPALPISDISAAPAILPNAPLSSPAPTLSPDITPLFPSPSGSGLSPSESSLPIIPSSPSPPNPDDMFAPGPTMVIAPSGSLPFSSSNVVPGSLSTSVMVAFCCSLAFWLMIINLGLPRFLRAIGLRAAVIGFFCGAH</sequence>
<keyword evidence="2" id="KW-1133">Transmembrane helix</keyword>
<organism evidence="4 5">
    <name type="scientific">Escallonia herrerae</name>
    <dbReference type="NCBI Taxonomy" id="1293975"/>
    <lineage>
        <taxon>Eukaryota</taxon>
        <taxon>Viridiplantae</taxon>
        <taxon>Streptophyta</taxon>
        <taxon>Embryophyta</taxon>
        <taxon>Tracheophyta</taxon>
        <taxon>Spermatophyta</taxon>
        <taxon>Magnoliopsida</taxon>
        <taxon>eudicotyledons</taxon>
        <taxon>Gunneridae</taxon>
        <taxon>Pentapetalae</taxon>
        <taxon>asterids</taxon>
        <taxon>campanulids</taxon>
        <taxon>Escalloniales</taxon>
        <taxon>Escalloniaceae</taxon>
        <taxon>Escallonia</taxon>
    </lineage>
</organism>
<evidence type="ECO:0000256" key="2">
    <source>
        <dbReference type="SAM" id="Phobius"/>
    </source>
</evidence>
<keyword evidence="2" id="KW-0472">Membrane</keyword>
<dbReference type="AlphaFoldDB" id="A0AA88X7P9"/>